<dbReference type="PANTHER" id="PTHR15004">
    <property type="entry name" value="GLUTAMYL-TRNA(GLN) AMIDOTRANSFERASE SUBUNIT C, MITOCHONDRIAL"/>
    <property type="match status" value="1"/>
</dbReference>
<dbReference type="AlphaFoldDB" id="I2CPZ2"/>
<dbReference type="NCBIfam" id="TIGR00135">
    <property type="entry name" value="gatC"/>
    <property type="match status" value="1"/>
</dbReference>
<protein>
    <submittedName>
        <fullName evidence="2">Glutamyl-trna amidotransferase subunit c</fullName>
    </submittedName>
</protein>
<dbReference type="GO" id="GO:0070681">
    <property type="term" value="P:glutaminyl-tRNAGln biosynthesis via transamidation"/>
    <property type="evidence" value="ECO:0007669"/>
    <property type="project" value="TreeGrafter"/>
</dbReference>
<reference evidence="2" key="2">
    <citation type="journal article" date="2012" name="Nat. Commun.">
        <title>Draft genome sequence and genetic transformation of the oleaginous alga Nannochloropis gaditana.</title>
        <authorList>
            <person name="Radakovits R."/>
            <person name="Jinkerson R.E."/>
            <person name="Fuerstenberg S.I."/>
            <person name="Tae H."/>
            <person name="Settlage R.E."/>
            <person name="Boore J.L."/>
            <person name="Posewitz M.C."/>
        </authorList>
    </citation>
    <scope>NUCLEOTIDE SEQUENCE</scope>
    <source>
        <strain evidence="2">CCMP526</strain>
    </source>
</reference>
<feature type="signal peptide" evidence="1">
    <location>
        <begin position="1"/>
        <end position="20"/>
    </location>
</feature>
<gene>
    <name evidence="2" type="ORF">NGATSA_2054300</name>
</gene>
<dbReference type="Pfam" id="PF02686">
    <property type="entry name" value="GatC"/>
    <property type="match status" value="1"/>
</dbReference>
<dbReference type="EMBL" id="JU970604">
    <property type="protein sequence ID" value="AFJ68975.1"/>
    <property type="molecule type" value="mRNA"/>
</dbReference>
<evidence type="ECO:0000313" key="2">
    <source>
        <dbReference type="EMBL" id="AFJ68975.1"/>
    </source>
</evidence>
<keyword evidence="2" id="KW-0808">Transferase</keyword>
<dbReference type="SUPFAM" id="SSF141000">
    <property type="entry name" value="Glu-tRNAGln amidotransferase C subunit"/>
    <property type="match status" value="1"/>
</dbReference>
<dbReference type="GO" id="GO:0016740">
    <property type="term" value="F:transferase activity"/>
    <property type="evidence" value="ECO:0007669"/>
    <property type="project" value="UniProtKB-KW"/>
</dbReference>
<dbReference type="InterPro" id="IPR003837">
    <property type="entry name" value="GatC"/>
</dbReference>
<dbReference type="GO" id="GO:0006450">
    <property type="term" value="P:regulation of translational fidelity"/>
    <property type="evidence" value="ECO:0007669"/>
    <property type="project" value="InterPro"/>
</dbReference>
<keyword evidence="1" id="KW-0732">Signal</keyword>
<evidence type="ECO:0000256" key="1">
    <source>
        <dbReference type="SAM" id="SignalP"/>
    </source>
</evidence>
<dbReference type="PANTHER" id="PTHR15004:SF0">
    <property type="entry name" value="GLUTAMYL-TRNA(GLN) AMIDOTRANSFERASE SUBUNIT C, MITOCHONDRIAL"/>
    <property type="match status" value="1"/>
</dbReference>
<dbReference type="InterPro" id="IPR036113">
    <property type="entry name" value="Asp/Glu-ADT_sf_sub_c"/>
</dbReference>
<name>I2CPZ2_NANGC</name>
<proteinExistence type="evidence at transcript level"/>
<dbReference type="Gene3D" id="1.10.20.60">
    <property type="entry name" value="Glu-tRNAGln amidotransferase C subunit, N-terminal domain"/>
    <property type="match status" value="1"/>
</dbReference>
<feature type="chain" id="PRO_5003656725" evidence="1">
    <location>
        <begin position="21"/>
        <end position="147"/>
    </location>
</feature>
<reference evidence="2" key="1">
    <citation type="journal article" date="2012" name="Bioengineered">
        <title>Additional insights into the genome of the oleaginous model alga Nannochloropsis gaditana.</title>
        <authorList>
            <person name="Jinkerson R.E."/>
            <person name="Radakovits R."/>
            <person name="Posewitz M.C."/>
        </authorList>
    </citation>
    <scope>NUCLEOTIDE SEQUENCE</scope>
    <source>
        <strain evidence="2">CCMP526</strain>
    </source>
</reference>
<organism evidence="2">
    <name type="scientific">Nannochloropsis gaditana (strain CCMP526)</name>
    <name type="common">Green microalga</name>
    <name type="synonym">Microchloropsis gaditana</name>
    <dbReference type="NCBI Taxonomy" id="1093141"/>
    <lineage>
        <taxon>Eukaryota</taxon>
        <taxon>Sar</taxon>
        <taxon>Stramenopiles</taxon>
        <taxon>Ochrophyta</taxon>
        <taxon>Eustigmatophyceae</taxon>
        <taxon>Eustigmatales</taxon>
        <taxon>Monodopsidaceae</taxon>
        <taxon>Nannochloropsis</taxon>
    </lineage>
</organism>
<accession>I2CPZ2</accession>
<sequence>MRDKALTSTLILQALLKGSAFLLPLAPSLPSSRLAAADSPSSSSLRQQPEVTPELIKHTATLAQLHFDEDEIQNMIPRFQAFLSFVDRMQDVPDSAAVSAPDSMPTVQEVLRPDSPSIFPNQDAIFTNMAEQEDAFLRVPKVGEEDT</sequence>